<keyword evidence="3" id="KW-1185">Reference proteome</keyword>
<dbReference type="AlphaFoldDB" id="A0A147KFL8"/>
<dbReference type="STRING" id="665004.AC529_14265"/>
<accession>A0A147KFL8</accession>
<feature type="compositionally biased region" description="Basic and acidic residues" evidence="1">
    <location>
        <begin position="47"/>
        <end position="65"/>
    </location>
</feature>
<evidence type="ECO:0000256" key="1">
    <source>
        <dbReference type="SAM" id="MobiDB-lite"/>
    </source>
</evidence>
<protein>
    <submittedName>
        <fullName evidence="2">Oxidoreductase</fullName>
    </submittedName>
</protein>
<name>A0A147KFL8_THECS</name>
<dbReference type="EMBL" id="LGEM01000100">
    <property type="protein sequence ID" value="KUP96094.1"/>
    <property type="molecule type" value="Genomic_DNA"/>
</dbReference>
<dbReference type="PATRIC" id="fig|665004.4.peg.19"/>
<evidence type="ECO:0000313" key="2">
    <source>
        <dbReference type="EMBL" id="KUP96094.1"/>
    </source>
</evidence>
<feature type="region of interest" description="Disordered" evidence="1">
    <location>
        <begin position="1"/>
        <end position="65"/>
    </location>
</feature>
<comment type="caution">
    <text evidence="2">The sequence shown here is derived from an EMBL/GenBank/DDBJ whole genome shotgun (WGS) entry which is preliminary data.</text>
</comment>
<dbReference type="Proteomes" id="UP000074382">
    <property type="component" value="Unassembled WGS sequence"/>
</dbReference>
<gene>
    <name evidence="2" type="ORF">AC529_14265</name>
</gene>
<organism evidence="2 3">
    <name type="scientific">Thermobifida cellulosilytica TB100</name>
    <dbReference type="NCBI Taxonomy" id="665004"/>
    <lineage>
        <taxon>Bacteria</taxon>
        <taxon>Bacillati</taxon>
        <taxon>Actinomycetota</taxon>
        <taxon>Actinomycetes</taxon>
        <taxon>Streptosporangiales</taxon>
        <taxon>Nocardiopsidaceae</taxon>
        <taxon>Thermobifida</taxon>
    </lineage>
</organism>
<evidence type="ECO:0000313" key="3">
    <source>
        <dbReference type="Proteomes" id="UP000074382"/>
    </source>
</evidence>
<sequence>MPEPEDGADKWWYSLKTGQVERGPGSPNKDRLGPYPDRASAEAAMARARERNEQWEEEDRAWNEW</sequence>
<proteinExistence type="predicted"/>
<reference evidence="3" key="1">
    <citation type="journal article" date="2017" name="Acta Aliment.">
        <title>Plant polysaccharide degrading enzyme system of Thermpbifida cellulosilytica TB100 revealed by de novo genome project data.</title>
        <authorList>
            <person name="Toth A."/>
            <person name="Baka E."/>
            <person name="Luzics S."/>
            <person name="Bata-Vidacs I."/>
            <person name="Nagy I."/>
            <person name="Balint B."/>
            <person name="Herceg R."/>
            <person name="Olasz F."/>
            <person name="Wilk T."/>
            <person name="Nagy T."/>
            <person name="Kriszt B."/>
            <person name="Nagy I."/>
            <person name="Kukolya J."/>
        </authorList>
    </citation>
    <scope>NUCLEOTIDE SEQUENCE [LARGE SCALE GENOMIC DNA]</scope>
    <source>
        <strain evidence="3">TB100</strain>
    </source>
</reference>